<keyword evidence="1" id="KW-0472">Membrane</keyword>
<sequence length="188" mass="20363">MKISLIIISIIVAIVATWFTVSYVKTANEARKAAKIEASTDKPEVIANCQPSDLQVNISSNALTLESGSLWDAKITLQNQGIRSCYTEGGPNRYGFQIKSGEVEVFNSLKCAATDSQIPLLLGRGKSWDMELPWDGKVWVDCNPTKEAQPGTYVATLLNGDKPVGTPQVLTIVAKPTKEPAPTEKPTN</sequence>
<keyword evidence="1" id="KW-0812">Transmembrane</keyword>
<reference evidence="2 3" key="1">
    <citation type="submission" date="2009-01" db="EMBL/GenBank/DDBJ databases">
        <authorList>
            <person name="Qin X."/>
            <person name="Bachman B."/>
            <person name="Battles P."/>
            <person name="Bell A."/>
            <person name="Bess C."/>
            <person name="Bickham C."/>
            <person name="Chaboub L."/>
            <person name="Chen D."/>
            <person name="Coyle M."/>
            <person name="Deiros D.R."/>
            <person name="Dinh H."/>
            <person name="Forbes L."/>
            <person name="Fowler G."/>
            <person name="Francisco L."/>
            <person name="Fu Q."/>
            <person name="Gubbala S."/>
            <person name="Hale W."/>
            <person name="Han Y."/>
            <person name="Hemphill L."/>
            <person name="Highlander S.K."/>
            <person name="Hirani K."/>
            <person name="Hogues M."/>
            <person name="Jackson L."/>
            <person name="Jakkamsetti A."/>
            <person name="Javaid M."/>
            <person name="Jiang H."/>
            <person name="Korchina V."/>
            <person name="Kovar C."/>
            <person name="Lara F."/>
            <person name="Lee S."/>
            <person name="Mata R."/>
            <person name="Mathew T."/>
            <person name="Moen C."/>
            <person name="Morales K."/>
            <person name="Munidasa M."/>
            <person name="Nazareth L."/>
            <person name="Ngo R."/>
            <person name="Nguyen L."/>
            <person name="Okwuonu G."/>
            <person name="Ongeri F."/>
            <person name="Patil S."/>
            <person name="Petrosino J."/>
            <person name="Pham C."/>
            <person name="Pham P."/>
            <person name="Pu L.-L."/>
            <person name="Puazo M."/>
            <person name="Raj R."/>
            <person name="Reid J."/>
            <person name="Rouhana J."/>
            <person name="Saada N."/>
            <person name="Shang Y."/>
            <person name="Simmons D."/>
            <person name="Thornton R."/>
            <person name="Warren J."/>
            <person name="Weissenberger G."/>
            <person name="Zhang J."/>
            <person name="Zhang L."/>
            <person name="Zhou C."/>
            <person name="Zhu D."/>
            <person name="Muzny D."/>
            <person name="Worley K."/>
            <person name="Gibbs R."/>
        </authorList>
    </citation>
    <scope>NUCLEOTIDE SEQUENCE [LARGE SCALE GENOMIC DNA]</scope>
    <source>
        <strain evidence="2 3">DSM 15436</strain>
    </source>
</reference>
<dbReference type="AlphaFoldDB" id="C0VYW3"/>
<evidence type="ECO:0000313" key="3">
    <source>
        <dbReference type="Proteomes" id="UP000010301"/>
    </source>
</evidence>
<evidence type="ECO:0000313" key="2">
    <source>
        <dbReference type="EMBL" id="EEH64616.1"/>
    </source>
</evidence>
<accession>C0VYW3</accession>
<dbReference type="STRING" id="525245.HMPREF0044_0353"/>
<feature type="transmembrane region" description="Helical" evidence="1">
    <location>
        <begin position="6"/>
        <end position="24"/>
    </location>
</feature>
<comment type="caution">
    <text evidence="2">The sequence shown here is derived from an EMBL/GenBank/DDBJ whole genome shotgun (WGS) entry which is preliminary data.</text>
</comment>
<organism evidence="2 3">
    <name type="scientific">Gleimia coleocanis DSM 15436</name>
    <dbReference type="NCBI Taxonomy" id="525245"/>
    <lineage>
        <taxon>Bacteria</taxon>
        <taxon>Bacillati</taxon>
        <taxon>Actinomycetota</taxon>
        <taxon>Actinomycetes</taxon>
        <taxon>Actinomycetales</taxon>
        <taxon>Actinomycetaceae</taxon>
        <taxon>Gleimia</taxon>
    </lineage>
</organism>
<dbReference type="Proteomes" id="UP000010301">
    <property type="component" value="Unassembled WGS sequence"/>
</dbReference>
<dbReference type="HOGENOM" id="CLU_1438252_0_0_11"/>
<keyword evidence="1" id="KW-1133">Transmembrane helix</keyword>
<name>C0VYW3_9ACTO</name>
<evidence type="ECO:0000256" key="1">
    <source>
        <dbReference type="SAM" id="Phobius"/>
    </source>
</evidence>
<proteinExistence type="predicted"/>
<gene>
    <name evidence="2" type="ORF">HMPREF0044_0353</name>
</gene>
<protein>
    <submittedName>
        <fullName evidence="2">Uncharacterized protein</fullName>
    </submittedName>
</protein>
<dbReference type="EMBL" id="ACFG01000004">
    <property type="protein sequence ID" value="EEH64616.1"/>
    <property type="molecule type" value="Genomic_DNA"/>
</dbReference>
<keyword evidence="3" id="KW-1185">Reference proteome</keyword>